<proteinExistence type="predicted"/>
<dbReference type="GO" id="GO:0016791">
    <property type="term" value="F:phosphatase activity"/>
    <property type="evidence" value="ECO:0007669"/>
    <property type="project" value="TreeGrafter"/>
</dbReference>
<organism evidence="1 2">
    <name type="scientific">Desemzia incerta</name>
    <dbReference type="NCBI Taxonomy" id="82801"/>
    <lineage>
        <taxon>Bacteria</taxon>
        <taxon>Bacillati</taxon>
        <taxon>Bacillota</taxon>
        <taxon>Bacilli</taxon>
        <taxon>Lactobacillales</taxon>
        <taxon>Carnobacteriaceae</taxon>
        <taxon>Desemzia</taxon>
    </lineage>
</organism>
<dbReference type="PANTHER" id="PTHR10000">
    <property type="entry name" value="PHOSPHOSERINE PHOSPHATASE"/>
    <property type="match status" value="1"/>
</dbReference>
<dbReference type="InterPro" id="IPR023214">
    <property type="entry name" value="HAD_sf"/>
</dbReference>
<dbReference type="PANTHER" id="PTHR10000:SF8">
    <property type="entry name" value="HAD SUPERFAMILY HYDROLASE-LIKE, TYPE 3"/>
    <property type="match status" value="1"/>
</dbReference>
<evidence type="ECO:0000313" key="1">
    <source>
        <dbReference type="EMBL" id="SFQ44407.1"/>
    </source>
</evidence>
<dbReference type="NCBIfam" id="TIGR01484">
    <property type="entry name" value="HAD-SF-IIB"/>
    <property type="match status" value="1"/>
</dbReference>
<dbReference type="NCBIfam" id="NF007806">
    <property type="entry name" value="PRK10513.1"/>
    <property type="match status" value="1"/>
</dbReference>
<evidence type="ECO:0008006" key="3">
    <source>
        <dbReference type="Google" id="ProtNLM"/>
    </source>
</evidence>
<dbReference type="SUPFAM" id="SSF56784">
    <property type="entry name" value="HAD-like"/>
    <property type="match status" value="1"/>
</dbReference>
<dbReference type="SFLD" id="SFLDG01144">
    <property type="entry name" value="C2.B.4:_PGP_Like"/>
    <property type="match status" value="1"/>
</dbReference>
<dbReference type="Proteomes" id="UP000199136">
    <property type="component" value="Unassembled WGS sequence"/>
</dbReference>
<protein>
    <recommendedName>
        <fullName evidence="3">Sugar-phosphatase</fullName>
    </recommendedName>
</protein>
<dbReference type="Pfam" id="PF08282">
    <property type="entry name" value="Hydrolase_3"/>
    <property type="match status" value="1"/>
</dbReference>
<dbReference type="Gene3D" id="3.30.1240.10">
    <property type="match status" value="1"/>
</dbReference>
<dbReference type="PROSITE" id="PS01229">
    <property type="entry name" value="COF_2"/>
    <property type="match status" value="1"/>
</dbReference>
<dbReference type="InterPro" id="IPR036412">
    <property type="entry name" value="HAD-like_sf"/>
</dbReference>
<dbReference type="GO" id="GO:0000287">
    <property type="term" value="F:magnesium ion binding"/>
    <property type="evidence" value="ECO:0007669"/>
    <property type="project" value="TreeGrafter"/>
</dbReference>
<dbReference type="OrthoDB" id="9790031at2"/>
<sequence>MKISLIALDLDGTLLLPDGTVSPKVAETLTIARSKGIKLVLCSGRPLPGVLPLLEELDLENEGDHVITYNGALVQQTNDGKILAHHTMDHNDFLEVESLSQKLGIHCHAVNDQGVYTTNKDISYYSVRESFLTTVPLRYRTVEEMDPSILISKMMFVEPKEILEEAIAQIPAAFAEKYTLLRSEDFFLEVLNKSASKGQALRDLAAILEIPREEIMAIGDNGNDLDMLEFAGMGVAMGNASFEAKEASDYVTDSNVHDGVATAIEKFAF</sequence>
<name>A0A1I5YKJ5_9LACT</name>
<dbReference type="GO" id="GO:0005829">
    <property type="term" value="C:cytosol"/>
    <property type="evidence" value="ECO:0007669"/>
    <property type="project" value="TreeGrafter"/>
</dbReference>
<keyword evidence="2" id="KW-1185">Reference proteome</keyword>
<accession>A0A1I5YKJ5</accession>
<dbReference type="Gene3D" id="3.40.50.1000">
    <property type="entry name" value="HAD superfamily/HAD-like"/>
    <property type="match status" value="1"/>
</dbReference>
<dbReference type="InterPro" id="IPR006379">
    <property type="entry name" value="HAD-SF_hydro_IIB"/>
</dbReference>
<dbReference type="SFLD" id="SFLDS00003">
    <property type="entry name" value="Haloacid_Dehalogenase"/>
    <property type="match status" value="1"/>
</dbReference>
<dbReference type="SFLD" id="SFLDG01140">
    <property type="entry name" value="C2.B:_Phosphomannomutase_and_P"/>
    <property type="match status" value="1"/>
</dbReference>
<dbReference type="EMBL" id="FOXW01000009">
    <property type="protein sequence ID" value="SFQ44407.1"/>
    <property type="molecule type" value="Genomic_DNA"/>
</dbReference>
<evidence type="ECO:0000313" key="2">
    <source>
        <dbReference type="Proteomes" id="UP000199136"/>
    </source>
</evidence>
<dbReference type="NCBIfam" id="TIGR00099">
    <property type="entry name" value="Cof-subfamily"/>
    <property type="match status" value="1"/>
</dbReference>
<dbReference type="CDD" id="cd07516">
    <property type="entry name" value="HAD_Pase"/>
    <property type="match status" value="1"/>
</dbReference>
<dbReference type="InterPro" id="IPR000150">
    <property type="entry name" value="Cof"/>
</dbReference>
<reference evidence="1 2" key="1">
    <citation type="submission" date="2016-10" db="EMBL/GenBank/DDBJ databases">
        <authorList>
            <person name="de Groot N.N."/>
        </authorList>
    </citation>
    <scope>NUCLEOTIDE SEQUENCE [LARGE SCALE GENOMIC DNA]</scope>
    <source>
        <strain evidence="1 2">DSM 20581</strain>
    </source>
</reference>
<dbReference type="PROSITE" id="PS01228">
    <property type="entry name" value="COF_1"/>
    <property type="match status" value="1"/>
</dbReference>
<dbReference type="AlphaFoldDB" id="A0A1I5YKJ5"/>
<gene>
    <name evidence="1" type="ORF">SAMN04488506_2050</name>
</gene>
<dbReference type="STRING" id="82801.SAMN04488506_2050"/>
<dbReference type="RefSeq" id="WP_092481064.1">
    <property type="nucleotide sequence ID" value="NZ_FOXW01000009.1"/>
</dbReference>